<keyword evidence="3" id="KW-1185">Reference proteome</keyword>
<evidence type="ECO:0000313" key="3">
    <source>
        <dbReference type="Proteomes" id="UP000184114"/>
    </source>
</evidence>
<dbReference type="EMBL" id="FQTY01000023">
    <property type="protein sequence ID" value="SHF14928.1"/>
    <property type="molecule type" value="Genomic_DNA"/>
</dbReference>
<name>A0A1M4ZAE7_9FIRM</name>
<sequence length="217" mass="25731">MKKLRITDDNTGEILLEKEFSGGYHFIYTNLHDAGKLHHIRDLDNGKFGGKHWIKNFIYKPIATRLIKKFEELKHIKPSKILFIEDMDYEDPENGKSQWRAKISKANKQFTVMTGYEYILETRNYYIERMSREQIIALIYHKLRHIGKDGDMVKHDIEDWNNMIATLGTDWATTQARIKNLLEDEILWRELEPLAKQLNVFNFHEYSKADGKDKKAL</sequence>
<protein>
    <recommendedName>
        <fullName evidence="1">Putative phage metallopeptidase domain-containing protein</fullName>
    </recommendedName>
</protein>
<dbReference type="InterPro" id="IPR043998">
    <property type="entry name" value="Put_Metallopep"/>
</dbReference>
<feature type="domain" description="Putative phage metallopeptidase" evidence="1">
    <location>
        <begin position="51"/>
        <end position="174"/>
    </location>
</feature>
<gene>
    <name evidence="2" type="ORF">SAMN02745784_02969</name>
</gene>
<evidence type="ECO:0000259" key="1">
    <source>
        <dbReference type="Pfam" id="PF18894"/>
    </source>
</evidence>
<accession>A0A1M4ZAE7</accession>
<dbReference type="Pfam" id="PF18894">
    <property type="entry name" value="PhageMetallopep"/>
    <property type="match status" value="1"/>
</dbReference>
<proteinExistence type="predicted"/>
<organism evidence="2 3">
    <name type="scientific">Tissierella praeacuta DSM 18095</name>
    <dbReference type="NCBI Taxonomy" id="1123404"/>
    <lineage>
        <taxon>Bacteria</taxon>
        <taxon>Bacillati</taxon>
        <taxon>Bacillota</taxon>
        <taxon>Tissierellia</taxon>
        <taxon>Tissierellales</taxon>
        <taxon>Tissierellaceae</taxon>
        <taxon>Tissierella</taxon>
    </lineage>
</organism>
<dbReference type="RefSeq" id="WP_072977732.1">
    <property type="nucleotide sequence ID" value="NZ_FQTY01000023.1"/>
</dbReference>
<reference evidence="3" key="1">
    <citation type="submission" date="2016-11" db="EMBL/GenBank/DDBJ databases">
        <authorList>
            <person name="Varghese N."/>
            <person name="Submissions S."/>
        </authorList>
    </citation>
    <scope>NUCLEOTIDE SEQUENCE [LARGE SCALE GENOMIC DNA]</scope>
    <source>
        <strain evidence="3">DSM 18095</strain>
    </source>
</reference>
<dbReference type="AlphaFoldDB" id="A0A1M4ZAE7"/>
<dbReference type="Proteomes" id="UP000184114">
    <property type="component" value="Unassembled WGS sequence"/>
</dbReference>
<dbReference type="GeneID" id="90994019"/>
<evidence type="ECO:0000313" key="2">
    <source>
        <dbReference type="EMBL" id="SHF14928.1"/>
    </source>
</evidence>
<dbReference type="STRING" id="1123404.SAMN02745784_02969"/>